<comment type="similarity">
    <text evidence="2 9">Belongs to the membrane fusion protein (MFP) (TC 8.A.1) family.</text>
</comment>
<dbReference type="SUPFAM" id="SSF111369">
    <property type="entry name" value="HlyD-like secretion proteins"/>
    <property type="match status" value="1"/>
</dbReference>
<evidence type="ECO:0000256" key="6">
    <source>
        <dbReference type="ARBA" id="ARBA00022692"/>
    </source>
</evidence>
<keyword evidence="10" id="KW-0175">Coiled coil</keyword>
<keyword evidence="15" id="KW-1185">Reference proteome</keyword>
<comment type="subcellular location">
    <subcellularLocation>
        <location evidence="1 9">Cell inner membrane</location>
        <topology evidence="1 9">Single-pass membrane protein</topology>
    </subcellularLocation>
</comment>
<sequence>MSAREDPVDETTEGQPQHQPMPGQMPEREEGRVERFIDNLEPRRVSRWLFWAIVVFFVVFLIWAALAEIDRTVRGQGRVISSNELQIVSSLEGGVLEEIFVTTGQQVEALDPVLRLDPTETGSNLGSTSATAGALEMKVARLEAELAGRAPSFPAPADEEAARQRSIESALYASRQANLQSSLAGARAQLARARQQVTEAERQSDSLASQAQAARAEADLLRPLVDQGIEPRLSLVRAEGQATSAEAQLAGARASIGRAQAQVYEAQANLDRTLRDWRAQSANELAAAQAELGARSATLPALEERLARTTLRSPVTGTVNRVLVNTRGSAVSPGEPLVEITATDDALLVEVRIRPQDIGTVRIGQDAKVGITAFDQTIYGSLDGKVVTISPDSIVDERSGEIFYLVRVRTEMDSIPNVDGDLEIGTGMVADVSLLGDKRTVLQYILTPLRRFSDRAFRE</sequence>
<evidence type="ECO:0000256" key="2">
    <source>
        <dbReference type="ARBA" id="ARBA00009477"/>
    </source>
</evidence>
<keyword evidence="8 9" id="KW-0472">Membrane</keyword>
<name>A0ABT9HM44_9SPHN</name>
<keyword evidence="7 9" id="KW-1133">Transmembrane helix</keyword>
<evidence type="ECO:0000256" key="11">
    <source>
        <dbReference type="SAM" id="MobiDB-lite"/>
    </source>
</evidence>
<dbReference type="NCBIfam" id="TIGR01843">
    <property type="entry name" value="type_I_hlyD"/>
    <property type="match status" value="1"/>
</dbReference>
<comment type="caution">
    <text evidence="14">The sequence shown here is derived from an EMBL/GenBank/DDBJ whole genome shotgun (WGS) entry which is preliminary data.</text>
</comment>
<dbReference type="Proteomes" id="UP001240639">
    <property type="component" value="Unassembled WGS sequence"/>
</dbReference>
<dbReference type="Pfam" id="PF26002">
    <property type="entry name" value="Beta-barrel_AprE"/>
    <property type="match status" value="1"/>
</dbReference>
<dbReference type="InterPro" id="IPR050739">
    <property type="entry name" value="MFP"/>
</dbReference>
<dbReference type="InterPro" id="IPR010129">
    <property type="entry name" value="T1SS_HlyD"/>
</dbReference>
<evidence type="ECO:0000256" key="10">
    <source>
        <dbReference type="SAM" id="Coils"/>
    </source>
</evidence>
<feature type="coiled-coil region" evidence="10">
    <location>
        <begin position="176"/>
        <end position="217"/>
    </location>
</feature>
<evidence type="ECO:0000256" key="3">
    <source>
        <dbReference type="ARBA" id="ARBA00022448"/>
    </source>
</evidence>
<evidence type="ECO:0000259" key="13">
    <source>
        <dbReference type="Pfam" id="PF26002"/>
    </source>
</evidence>
<dbReference type="Gene3D" id="1.10.287.470">
    <property type="entry name" value="Helix hairpin bin"/>
    <property type="match status" value="1"/>
</dbReference>
<accession>A0ABT9HM44</accession>
<evidence type="ECO:0000313" key="14">
    <source>
        <dbReference type="EMBL" id="MDP4574186.1"/>
    </source>
</evidence>
<evidence type="ECO:0000256" key="5">
    <source>
        <dbReference type="ARBA" id="ARBA00022519"/>
    </source>
</evidence>
<reference evidence="14 15" key="1">
    <citation type="submission" date="2023-08" db="EMBL/GenBank/DDBJ databases">
        <title>genomic of G39.</title>
        <authorList>
            <person name="Wang Y."/>
        </authorList>
    </citation>
    <scope>NUCLEOTIDE SEQUENCE [LARGE SCALE GENOMIC DNA]</scope>
    <source>
        <strain evidence="14 15">G39</strain>
    </source>
</reference>
<dbReference type="InterPro" id="IPR058781">
    <property type="entry name" value="HH_AprE-like"/>
</dbReference>
<keyword evidence="3 9" id="KW-0813">Transport</keyword>
<evidence type="ECO:0000256" key="4">
    <source>
        <dbReference type="ARBA" id="ARBA00022475"/>
    </source>
</evidence>
<evidence type="ECO:0000313" key="15">
    <source>
        <dbReference type="Proteomes" id="UP001240639"/>
    </source>
</evidence>
<keyword evidence="4 9" id="KW-1003">Cell membrane</keyword>
<evidence type="ECO:0000256" key="1">
    <source>
        <dbReference type="ARBA" id="ARBA00004377"/>
    </source>
</evidence>
<dbReference type="Pfam" id="PF25994">
    <property type="entry name" value="HH_AprE"/>
    <property type="match status" value="1"/>
</dbReference>
<feature type="domain" description="AprE-like long alpha-helical hairpin" evidence="12">
    <location>
        <begin position="123"/>
        <end position="303"/>
    </location>
</feature>
<feature type="domain" description="AprE-like beta-barrel" evidence="13">
    <location>
        <begin position="347"/>
        <end position="434"/>
    </location>
</feature>
<dbReference type="EMBL" id="JAVAIM010000001">
    <property type="protein sequence ID" value="MDP4574186.1"/>
    <property type="molecule type" value="Genomic_DNA"/>
</dbReference>
<evidence type="ECO:0000256" key="8">
    <source>
        <dbReference type="ARBA" id="ARBA00023136"/>
    </source>
</evidence>
<evidence type="ECO:0000256" key="7">
    <source>
        <dbReference type="ARBA" id="ARBA00022989"/>
    </source>
</evidence>
<keyword evidence="6 9" id="KW-0812">Transmembrane</keyword>
<evidence type="ECO:0000256" key="9">
    <source>
        <dbReference type="RuleBase" id="RU365093"/>
    </source>
</evidence>
<evidence type="ECO:0000259" key="12">
    <source>
        <dbReference type="Pfam" id="PF25994"/>
    </source>
</evidence>
<protein>
    <recommendedName>
        <fullName evidence="9">Membrane fusion protein (MFP) family protein</fullName>
    </recommendedName>
</protein>
<keyword evidence="5 9" id="KW-0997">Cell inner membrane</keyword>
<dbReference type="InterPro" id="IPR058982">
    <property type="entry name" value="Beta-barrel_AprE"/>
</dbReference>
<dbReference type="RefSeq" id="WP_305931626.1">
    <property type="nucleotide sequence ID" value="NZ_JAVAIM010000001.1"/>
</dbReference>
<feature type="region of interest" description="Disordered" evidence="11">
    <location>
        <begin position="1"/>
        <end position="30"/>
    </location>
</feature>
<dbReference type="PRINTS" id="PR01490">
    <property type="entry name" value="RTXTOXIND"/>
</dbReference>
<dbReference type="Gene3D" id="2.40.30.170">
    <property type="match status" value="1"/>
</dbReference>
<dbReference type="PANTHER" id="PTHR30386:SF26">
    <property type="entry name" value="TRANSPORT PROTEIN COMB"/>
    <property type="match status" value="1"/>
</dbReference>
<dbReference type="PANTHER" id="PTHR30386">
    <property type="entry name" value="MEMBRANE FUSION SUBUNIT OF EMRAB-TOLC MULTIDRUG EFFLUX PUMP"/>
    <property type="match status" value="1"/>
</dbReference>
<feature type="compositionally biased region" description="Low complexity" evidence="11">
    <location>
        <begin position="14"/>
        <end position="25"/>
    </location>
</feature>
<gene>
    <name evidence="14" type="ORF">Q9K02_03415</name>
</gene>
<feature type="transmembrane region" description="Helical" evidence="9">
    <location>
        <begin position="48"/>
        <end position="66"/>
    </location>
</feature>
<proteinExistence type="inferred from homology"/>
<organism evidence="14 15">
    <name type="scientific">Qipengyuania profundimaris</name>
    <dbReference type="NCBI Taxonomy" id="3067652"/>
    <lineage>
        <taxon>Bacteria</taxon>
        <taxon>Pseudomonadati</taxon>
        <taxon>Pseudomonadota</taxon>
        <taxon>Alphaproteobacteria</taxon>
        <taxon>Sphingomonadales</taxon>
        <taxon>Erythrobacteraceae</taxon>
        <taxon>Qipengyuania</taxon>
    </lineage>
</organism>
<dbReference type="Gene3D" id="2.40.50.100">
    <property type="match status" value="1"/>
</dbReference>